<proteinExistence type="predicted"/>
<keyword evidence="2" id="KW-1185">Reference proteome</keyword>
<evidence type="ECO:0000313" key="3">
    <source>
        <dbReference type="WBParaSite" id="SBAD_0001289301-mRNA-1"/>
    </source>
</evidence>
<reference evidence="3" key="1">
    <citation type="submission" date="2016-06" db="UniProtKB">
        <authorList>
            <consortium name="WormBaseParasite"/>
        </authorList>
    </citation>
    <scope>IDENTIFICATION</scope>
</reference>
<evidence type="ECO:0000313" key="1">
    <source>
        <dbReference type="EMBL" id="VDP48869.1"/>
    </source>
</evidence>
<organism evidence="3">
    <name type="scientific">Soboliphyme baturini</name>
    <dbReference type="NCBI Taxonomy" id="241478"/>
    <lineage>
        <taxon>Eukaryota</taxon>
        <taxon>Metazoa</taxon>
        <taxon>Ecdysozoa</taxon>
        <taxon>Nematoda</taxon>
        <taxon>Enoplea</taxon>
        <taxon>Dorylaimia</taxon>
        <taxon>Dioctophymatida</taxon>
        <taxon>Dioctophymatoidea</taxon>
        <taxon>Soboliphymatidae</taxon>
        <taxon>Soboliphyme</taxon>
    </lineage>
</organism>
<dbReference type="EMBL" id="UZAM01017935">
    <property type="protein sequence ID" value="VDP48869.1"/>
    <property type="molecule type" value="Genomic_DNA"/>
</dbReference>
<dbReference type="WBParaSite" id="SBAD_0001289301-mRNA-1">
    <property type="protein sequence ID" value="SBAD_0001289301-mRNA-1"/>
    <property type="gene ID" value="SBAD_0001289301"/>
</dbReference>
<gene>
    <name evidence="1" type="ORF">SBAD_LOCUS12485</name>
</gene>
<sequence>MVERVNWMVSAIIGVCARRDLLVQAVKMTLMNVLCTVRVSMDPNALMQRDPIGAYCGVFRR</sequence>
<protein>
    <submittedName>
        <fullName evidence="3">Integrase catalytic domain-containing protein</fullName>
    </submittedName>
</protein>
<dbReference type="Proteomes" id="UP000270296">
    <property type="component" value="Unassembled WGS sequence"/>
</dbReference>
<reference evidence="1 2" key="2">
    <citation type="submission" date="2018-11" db="EMBL/GenBank/DDBJ databases">
        <authorList>
            <consortium name="Pathogen Informatics"/>
        </authorList>
    </citation>
    <scope>NUCLEOTIDE SEQUENCE [LARGE SCALE GENOMIC DNA]</scope>
</reference>
<dbReference type="AlphaFoldDB" id="A0A183J9D7"/>
<accession>A0A183J9D7</accession>
<evidence type="ECO:0000313" key="2">
    <source>
        <dbReference type="Proteomes" id="UP000270296"/>
    </source>
</evidence>
<name>A0A183J9D7_9BILA</name>